<dbReference type="GO" id="GO:0005634">
    <property type="term" value="C:nucleus"/>
    <property type="evidence" value="ECO:0007669"/>
    <property type="project" value="UniProtKB-SubCell"/>
</dbReference>
<evidence type="ECO:0000256" key="3">
    <source>
        <dbReference type="ARBA" id="ARBA00021704"/>
    </source>
</evidence>
<dbReference type="PANTHER" id="PTHR12945:SF0">
    <property type="entry name" value="TRNA (ADENINE(58)-N(1))-METHYLTRANSFERASE NON-CATALYTIC SUBUNIT TRM6"/>
    <property type="match status" value="1"/>
</dbReference>
<evidence type="ECO:0000256" key="4">
    <source>
        <dbReference type="ARBA" id="ARBA00022694"/>
    </source>
</evidence>
<evidence type="ECO:0000256" key="1">
    <source>
        <dbReference type="ARBA" id="ARBA00004123"/>
    </source>
</evidence>
<evidence type="ECO:0000313" key="7">
    <source>
        <dbReference type="EMBL" id="ORE01799.1"/>
    </source>
</evidence>
<reference evidence="7" key="1">
    <citation type="journal article" date="2016" name="Proc. Natl. Acad. Sci. U.S.A.">
        <title>Lipid metabolic changes in an early divergent fungus govern the establishment of a mutualistic symbiosis with endobacteria.</title>
        <authorList>
            <person name="Lastovetsky O.A."/>
            <person name="Gaspar M.L."/>
            <person name="Mondo S.J."/>
            <person name="LaButti K.M."/>
            <person name="Sandor L."/>
            <person name="Grigoriev I.V."/>
            <person name="Henry S.A."/>
            <person name="Pawlowska T.E."/>
        </authorList>
    </citation>
    <scope>NUCLEOTIDE SEQUENCE [LARGE SCALE GENOMIC DNA]</scope>
    <source>
        <strain evidence="7">ATCC 52814</strain>
    </source>
</reference>
<dbReference type="InterPro" id="IPR017423">
    <property type="entry name" value="TRM6"/>
</dbReference>
<accession>A0A1X0QPX2</accession>
<keyword evidence="4" id="KW-0819">tRNA processing</keyword>
<dbReference type="PANTHER" id="PTHR12945">
    <property type="entry name" value="TRANSLATION INITIATION FACTOR EIF3-RELATED"/>
    <property type="match status" value="1"/>
</dbReference>
<dbReference type="VEuPathDB" id="FungiDB:BCV72DRAFT_65669"/>
<dbReference type="OrthoDB" id="10254665at2759"/>
<dbReference type="AlphaFoldDB" id="A0A1X0QPX2"/>
<name>A0A1X0QPX2_RHIZD</name>
<dbReference type="Proteomes" id="UP000242414">
    <property type="component" value="Unassembled WGS sequence"/>
</dbReference>
<dbReference type="GO" id="GO:0031515">
    <property type="term" value="C:tRNA (m1A) methyltransferase complex"/>
    <property type="evidence" value="ECO:0007669"/>
    <property type="project" value="InterPro"/>
</dbReference>
<proteinExistence type="inferred from homology"/>
<evidence type="ECO:0000256" key="5">
    <source>
        <dbReference type="ARBA" id="ARBA00023242"/>
    </source>
</evidence>
<sequence length="96" mass="11242">MKYVNGSRPVVVYSFSKEILLQATYWMRRSRDFINADITESFLRQYQVLPGRMHPNMNMSAGGGYILSALRVIDCPFDITLVKRDDSNNRRHKKKK</sequence>
<evidence type="ECO:0000256" key="6">
    <source>
        <dbReference type="ARBA" id="ARBA00032319"/>
    </source>
</evidence>
<gene>
    <name evidence="7" type="ORF">BCV72DRAFT_65669</name>
</gene>
<organism evidence="7">
    <name type="scientific">Rhizopus microsporus var. microsporus</name>
    <dbReference type="NCBI Taxonomy" id="86635"/>
    <lineage>
        <taxon>Eukaryota</taxon>
        <taxon>Fungi</taxon>
        <taxon>Fungi incertae sedis</taxon>
        <taxon>Mucoromycota</taxon>
        <taxon>Mucoromycotina</taxon>
        <taxon>Mucoromycetes</taxon>
        <taxon>Mucorales</taxon>
        <taxon>Mucorineae</taxon>
        <taxon>Rhizopodaceae</taxon>
        <taxon>Rhizopus</taxon>
    </lineage>
</organism>
<keyword evidence="5" id="KW-0539">Nucleus</keyword>
<evidence type="ECO:0000256" key="2">
    <source>
        <dbReference type="ARBA" id="ARBA00008320"/>
    </source>
</evidence>
<protein>
    <recommendedName>
        <fullName evidence="3">tRNA (adenine(58)-N(1))-methyltransferase non-catalytic subunit TRM6</fullName>
    </recommendedName>
    <alternativeName>
        <fullName evidence="6">tRNA(m1A58)-methyltransferase subunit TRM6</fullName>
    </alternativeName>
</protein>
<dbReference type="GO" id="GO:0030488">
    <property type="term" value="P:tRNA methylation"/>
    <property type="evidence" value="ECO:0007669"/>
    <property type="project" value="InterPro"/>
</dbReference>
<comment type="subcellular location">
    <subcellularLocation>
        <location evidence="1">Nucleus</location>
    </subcellularLocation>
</comment>
<dbReference type="EMBL" id="KV922097">
    <property type="protein sequence ID" value="ORE01799.1"/>
    <property type="molecule type" value="Genomic_DNA"/>
</dbReference>
<comment type="similarity">
    <text evidence="2">Belongs to the TRM6/GCD10 family.</text>
</comment>